<comment type="catalytic activity">
    <reaction evidence="5">
        <text>N-terminal L-alanyl-[ribosomal protein bS18] + acetyl-CoA = N-terminal N(alpha)-acetyl-L-alanyl-[ribosomal protein bS18] + CoA + H(+)</text>
        <dbReference type="Rhea" id="RHEA:43756"/>
        <dbReference type="Rhea" id="RHEA-COMP:10676"/>
        <dbReference type="Rhea" id="RHEA-COMP:10677"/>
        <dbReference type="ChEBI" id="CHEBI:15378"/>
        <dbReference type="ChEBI" id="CHEBI:57287"/>
        <dbReference type="ChEBI" id="CHEBI:57288"/>
        <dbReference type="ChEBI" id="CHEBI:64718"/>
        <dbReference type="ChEBI" id="CHEBI:83683"/>
        <dbReference type="EC" id="2.3.1.266"/>
    </reaction>
</comment>
<dbReference type="PROSITE" id="PS51186">
    <property type="entry name" value="GNAT"/>
    <property type="match status" value="1"/>
</dbReference>
<sequence length="142" mass="16728">MIRKMIISDIVKVTQIESKVLGNTLGIDFLYDELNVNPFAHYFVYLINNEIIGYIGFRIYDDSAEMMNFVISTNHQNQGYGQELFDYCLEYITKLNVKNISLEVRKSNTKAKRFYTKNGFLKAYTRKNYYENEDALVLMKEV</sequence>
<dbReference type="CDD" id="cd04301">
    <property type="entry name" value="NAT_SF"/>
    <property type="match status" value="1"/>
</dbReference>
<evidence type="ECO:0000313" key="8">
    <source>
        <dbReference type="Proteomes" id="UP000289841"/>
    </source>
</evidence>
<dbReference type="SUPFAM" id="SSF55729">
    <property type="entry name" value="Acyl-CoA N-acyltransferases (Nat)"/>
    <property type="match status" value="1"/>
</dbReference>
<organism evidence="7 8">
    <name type="scientific">Haploplasma axanthum</name>
    <name type="common">Acholeplasma axanthum</name>
    <dbReference type="NCBI Taxonomy" id="29552"/>
    <lineage>
        <taxon>Bacteria</taxon>
        <taxon>Bacillati</taxon>
        <taxon>Mycoplasmatota</taxon>
        <taxon>Mollicutes</taxon>
        <taxon>Acholeplasmatales</taxon>
        <taxon>Acholeplasmataceae</taxon>
        <taxon>Haploplasma</taxon>
    </lineage>
</organism>
<dbReference type="GO" id="GO:0008999">
    <property type="term" value="F:protein-N-terminal-alanine acetyltransferase activity"/>
    <property type="evidence" value="ECO:0007669"/>
    <property type="project" value="UniProtKB-EC"/>
</dbReference>
<dbReference type="OrthoDB" id="9796919at2"/>
<comment type="function">
    <text evidence="5">Acetylates the N-terminal alanine of ribosomal protein bS18.</text>
</comment>
<dbReference type="EC" id="2.3.1.266" evidence="5"/>
<dbReference type="EMBL" id="LR215048">
    <property type="protein sequence ID" value="VEU79607.1"/>
    <property type="molecule type" value="Genomic_DNA"/>
</dbReference>
<evidence type="ECO:0000256" key="1">
    <source>
        <dbReference type="ARBA" id="ARBA00005395"/>
    </source>
</evidence>
<protein>
    <recommendedName>
        <fullName evidence="5">[Ribosomal protein bS18]-alanine N-acetyltransferase</fullName>
        <ecNumber evidence="5">2.3.1.266</ecNumber>
    </recommendedName>
</protein>
<dbReference type="STRING" id="1278311.GCA_000428705_01017"/>
<evidence type="ECO:0000256" key="3">
    <source>
        <dbReference type="ARBA" id="ARBA00022679"/>
    </source>
</evidence>
<dbReference type="Pfam" id="PF00583">
    <property type="entry name" value="Acetyltransf_1"/>
    <property type="match status" value="1"/>
</dbReference>
<accession>A0A449BB86</accession>
<keyword evidence="4" id="KW-0012">Acyltransferase</keyword>
<dbReference type="PANTHER" id="PTHR43420">
    <property type="entry name" value="ACETYLTRANSFERASE"/>
    <property type="match status" value="1"/>
</dbReference>
<dbReference type="GO" id="GO:0005737">
    <property type="term" value="C:cytoplasm"/>
    <property type="evidence" value="ECO:0007669"/>
    <property type="project" value="UniProtKB-SubCell"/>
</dbReference>
<comment type="similarity">
    <text evidence="1 5">Belongs to the acetyltransferase family. RimI subfamily.</text>
</comment>
<dbReference type="Gene3D" id="3.40.630.30">
    <property type="match status" value="1"/>
</dbReference>
<dbReference type="AlphaFoldDB" id="A0A449BB86"/>
<evidence type="ECO:0000313" key="7">
    <source>
        <dbReference type="EMBL" id="VEU79607.1"/>
    </source>
</evidence>
<dbReference type="Proteomes" id="UP000289841">
    <property type="component" value="Chromosome"/>
</dbReference>
<keyword evidence="8" id="KW-1185">Reference proteome</keyword>
<reference evidence="7 8" key="1">
    <citation type="submission" date="2019-01" db="EMBL/GenBank/DDBJ databases">
        <authorList>
            <consortium name="Pathogen Informatics"/>
        </authorList>
    </citation>
    <scope>NUCLEOTIDE SEQUENCE [LARGE SCALE GENOMIC DNA]</scope>
    <source>
        <strain evidence="7 8">NCTC10138</strain>
    </source>
</reference>
<dbReference type="InterPro" id="IPR016181">
    <property type="entry name" value="Acyl_CoA_acyltransferase"/>
</dbReference>
<dbReference type="KEGG" id="aaxa:NCTC10138_00046"/>
<gene>
    <name evidence="7" type="ORF">NCTC10138_00046</name>
</gene>
<evidence type="ECO:0000259" key="6">
    <source>
        <dbReference type="PROSITE" id="PS51186"/>
    </source>
</evidence>
<proteinExistence type="inferred from homology"/>
<dbReference type="PANTHER" id="PTHR43420:SF44">
    <property type="entry name" value="ACETYLTRANSFERASE YPEA"/>
    <property type="match status" value="1"/>
</dbReference>
<dbReference type="InterPro" id="IPR050680">
    <property type="entry name" value="YpeA/RimI_acetyltransf"/>
</dbReference>
<evidence type="ECO:0000256" key="2">
    <source>
        <dbReference type="ARBA" id="ARBA00022490"/>
    </source>
</evidence>
<evidence type="ECO:0000256" key="5">
    <source>
        <dbReference type="RuleBase" id="RU363094"/>
    </source>
</evidence>
<dbReference type="RefSeq" id="WP_026390545.1">
    <property type="nucleotide sequence ID" value="NZ_LR215048.1"/>
</dbReference>
<feature type="domain" description="N-acetyltransferase" evidence="6">
    <location>
        <begin position="1"/>
        <end position="142"/>
    </location>
</feature>
<dbReference type="InterPro" id="IPR000182">
    <property type="entry name" value="GNAT_dom"/>
</dbReference>
<evidence type="ECO:0000256" key="4">
    <source>
        <dbReference type="ARBA" id="ARBA00023315"/>
    </source>
</evidence>
<dbReference type="InterPro" id="IPR006464">
    <property type="entry name" value="AcTrfase_RimI/Ard1"/>
</dbReference>
<comment type="subcellular location">
    <subcellularLocation>
        <location evidence="5">Cytoplasm</location>
    </subcellularLocation>
</comment>
<dbReference type="NCBIfam" id="TIGR01575">
    <property type="entry name" value="rimI"/>
    <property type="match status" value="1"/>
</dbReference>
<keyword evidence="2 5" id="KW-0963">Cytoplasm</keyword>
<name>A0A449BB86_HAPAX</name>
<keyword evidence="3 7" id="KW-0808">Transferase</keyword>